<accession>A0A0E3JTN7</accession>
<sequence>MAAGRTREVSKLIKQLGSPRHGCTIDRTKSGHWKVTRPGHQPVIISSSPSDAHAVRNARADVRRYLGITL</sequence>
<feature type="region of interest" description="Disordered" evidence="1">
    <location>
        <begin position="17"/>
        <end position="50"/>
    </location>
</feature>
<evidence type="ECO:0000256" key="1">
    <source>
        <dbReference type="SAM" id="MobiDB-lite"/>
    </source>
</evidence>
<organism evidence="2 3">
    <name type="scientific">Streptomyces phage TP1604</name>
    <dbReference type="NCBI Taxonomy" id="1636184"/>
    <lineage>
        <taxon>Viruses</taxon>
        <taxon>Duplodnaviria</taxon>
        <taxon>Heunggongvirae</taxon>
        <taxon>Uroviricota</taxon>
        <taxon>Caudoviricetes</taxon>
        <taxon>Woodruffvirus</taxon>
        <taxon>Woodruffvirus TP1604</taxon>
    </lineage>
</organism>
<dbReference type="OrthoDB" id="27543at10239"/>
<dbReference type="KEGG" id="vg:26627319"/>
<evidence type="ECO:0000313" key="3">
    <source>
        <dbReference type="Proteomes" id="UP000033006"/>
    </source>
</evidence>
<evidence type="ECO:0008006" key="4">
    <source>
        <dbReference type="Google" id="ProtNLM"/>
    </source>
</evidence>
<gene>
    <name evidence="2" type="ORF">SEA_TP1604_67</name>
</gene>
<protein>
    <recommendedName>
        <fullName evidence="4">HicA</fullName>
    </recommendedName>
</protein>
<dbReference type="RefSeq" id="YP_009200182.1">
    <property type="nucleotide sequence ID" value="NC_028818.1"/>
</dbReference>
<keyword evidence="3" id="KW-1185">Reference proteome</keyword>
<proteinExistence type="predicted"/>
<name>A0A0E3JTN7_9CAUD</name>
<dbReference type="Proteomes" id="UP000033006">
    <property type="component" value="Segment"/>
</dbReference>
<evidence type="ECO:0000313" key="2">
    <source>
        <dbReference type="EMBL" id="AKA61805.1"/>
    </source>
</evidence>
<dbReference type="EMBL" id="KP876466">
    <property type="protein sequence ID" value="AKA61805.1"/>
    <property type="molecule type" value="Genomic_DNA"/>
</dbReference>
<reference evidence="2 3" key="1">
    <citation type="submission" date="2015-03" db="EMBL/GenBank/DDBJ databases">
        <authorList>
            <person name="Phan H."/>
            <person name="Ton P."/>
            <person name="Bernal J.T."/>
            <person name="Kanani-Hendijani T.A."/>
            <person name="Munguia J."/>
            <person name="Olumba F.C."/>
            <person name="Orozco S."/>
            <person name="Gibbs Z.A."/>
            <person name="Donegan-Quick R."/>
            <person name="Visi D.K."/>
            <person name="Allen M.S."/>
            <person name="Hughes L.E."/>
            <person name="Bradley K.W."/>
            <person name="Asai D.J."/>
            <person name="Bowman C.A."/>
            <person name="Russell D.A."/>
            <person name="Pope W.H."/>
            <person name="Jacobs-Sera D."/>
            <person name="Hendrix R.W."/>
            <person name="Hatfull G.F."/>
        </authorList>
    </citation>
    <scope>NUCLEOTIDE SEQUENCE [LARGE SCALE GENOMIC DNA]</scope>
</reference>
<dbReference type="GeneID" id="26627319"/>